<comment type="similarity">
    <text evidence="3 10">Belongs to the glycosyl hydrolase 31 family.</text>
</comment>
<accession>A0ABD6EDU8</accession>
<proteinExistence type="inferred from homology"/>
<dbReference type="InterPro" id="IPR017853">
    <property type="entry name" value="GH"/>
</dbReference>
<evidence type="ECO:0000256" key="10">
    <source>
        <dbReference type="RuleBase" id="RU361185"/>
    </source>
</evidence>
<dbReference type="FunFam" id="3.20.20.80:FF:000039">
    <property type="entry name" value="Glucosidase, alpha neutral C"/>
    <property type="match status" value="1"/>
</dbReference>
<dbReference type="Gene3D" id="3.20.20.80">
    <property type="entry name" value="Glycosidases"/>
    <property type="match status" value="2"/>
</dbReference>
<keyword evidence="15" id="KW-1185">Reference proteome</keyword>
<evidence type="ECO:0000313" key="14">
    <source>
        <dbReference type="EMBL" id="MFH4978179.1"/>
    </source>
</evidence>
<keyword evidence="8 10" id="KW-0326">Glycosidase</keyword>
<reference evidence="14 15" key="1">
    <citation type="submission" date="2024-08" db="EMBL/GenBank/DDBJ databases">
        <title>Gnathostoma spinigerum genome.</title>
        <authorList>
            <person name="Gonzalez-Bertolin B."/>
            <person name="Monzon S."/>
            <person name="Zaballos A."/>
            <person name="Jimenez P."/>
            <person name="Dekumyoy P."/>
            <person name="Varona S."/>
            <person name="Cuesta I."/>
            <person name="Sumanam S."/>
            <person name="Adisakwattana P."/>
            <person name="Gasser R.B."/>
            <person name="Hernandez-Gonzalez A."/>
            <person name="Young N.D."/>
            <person name="Perteguer M.J."/>
        </authorList>
    </citation>
    <scope>NUCLEOTIDE SEQUENCE [LARGE SCALE GENOMIC DNA]</scope>
    <source>
        <strain evidence="14">AL3</strain>
        <tissue evidence="14">Liver</tissue>
    </source>
</reference>
<evidence type="ECO:0000256" key="9">
    <source>
        <dbReference type="ARBA" id="ARBA00042895"/>
    </source>
</evidence>
<evidence type="ECO:0000256" key="8">
    <source>
        <dbReference type="ARBA" id="ARBA00023295"/>
    </source>
</evidence>
<evidence type="ECO:0000256" key="4">
    <source>
        <dbReference type="ARBA" id="ARBA00022729"/>
    </source>
</evidence>
<dbReference type="GO" id="GO:0005783">
    <property type="term" value="C:endoplasmic reticulum"/>
    <property type="evidence" value="ECO:0007669"/>
    <property type="project" value="UniProtKB-SubCell"/>
</dbReference>
<evidence type="ECO:0000313" key="15">
    <source>
        <dbReference type="Proteomes" id="UP001608902"/>
    </source>
</evidence>
<evidence type="ECO:0000259" key="13">
    <source>
        <dbReference type="Pfam" id="PF13802"/>
    </source>
</evidence>
<evidence type="ECO:0000256" key="3">
    <source>
        <dbReference type="ARBA" id="ARBA00007806"/>
    </source>
</evidence>
<comment type="caution">
    <text evidence="14">The sequence shown here is derived from an EMBL/GenBank/DDBJ whole genome shotgun (WGS) entry which is preliminary data.</text>
</comment>
<dbReference type="PANTHER" id="PTHR22762:SF54">
    <property type="entry name" value="BCDNA.GH04962"/>
    <property type="match status" value="1"/>
</dbReference>
<dbReference type="Pfam" id="PF13802">
    <property type="entry name" value="Gal_mutarotas_2"/>
    <property type="match status" value="1"/>
</dbReference>
<dbReference type="CDD" id="cd14752">
    <property type="entry name" value="GH31_N"/>
    <property type="match status" value="1"/>
</dbReference>
<evidence type="ECO:0000256" key="1">
    <source>
        <dbReference type="ARBA" id="ARBA00004240"/>
    </source>
</evidence>
<dbReference type="EMBL" id="JBGFUD010002948">
    <property type="protein sequence ID" value="MFH4978179.1"/>
    <property type="molecule type" value="Genomic_DNA"/>
</dbReference>
<protein>
    <recommendedName>
        <fullName evidence="9">Glucosidase II subunit alpha</fullName>
    </recommendedName>
</protein>
<dbReference type="AlphaFoldDB" id="A0ABD6EDU8"/>
<dbReference type="GO" id="GO:0090599">
    <property type="term" value="F:alpha-glucosidase activity"/>
    <property type="evidence" value="ECO:0007669"/>
    <property type="project" value="UniProtKB-ARBA"/>
</dbReference>
<keyword evidence="7" id="KW-0325">Glycoprotein</keyword>
<keyword evidence="5 10" id="KW-0378">Hydrolase</keyword>
<organism evidence="14 15">
    <name type="scientific">Gnathostoma spinigerum</name>
    <dbReference type="NCBI Taxonomy" id="75299"/>
    <lineage>
        <taxon>Eukaryota</taxon>
        <taxon>Metazoa</taxon>
        <taxon>Ecdysozoa</taxon>
        <taxon>Nematoda</taxon>
        <taxon>Chromadorea</taxon>
        <taxon>Rhabditida</taxon>
        <taxon>Spirurina</taxon>
        <taxon>Gnathostomatomorpha</taxon>
        <taxon>Gnathostomatoidea</taxon>
        <taxon>Gnathostomatidae</taxon>
        <taxon>Gnathostoma</taxon>
    </lineage>
</organism>
<evidence type="ECO:0000256" key="7">
    <source>
        <dbReference type="ARBA" id="ARBA00023180"/>
    </source>
</evidence>
<dbReference type="SUPFAM" id="SSF51445">
    <property type="entry name" value="(Trans)glycosidases"/>
    <property type="match status" value="1"/>
</dbReference>
<comment type="pathway">
    <text evidence="2">Glycan metabolism; N-glycan metabolism.</text>
</comment>
<evidence type="ECO:0000256" key="2">
    <source>
        <dbReference type="ARBA" id="ARBA00004833"/>
    </source>
</evidence>
<dbReference type="InterPro" id="IPR030458">
    <property type="entry name" value="Glyco_hydro_31_AS"/>
</dbReference>
<feature type="chain" id="PRO_5044830297" description="Glucosidase II subunit alpha" evidence="11">
    <location>
        <begin position="19"/>
        <end position="670"/>
    </location>
</feature>
<feature type="domain" description="Glycoside hydrolase family 31 N-terminal" evidence="13">
    <location>
        <begin position="72"/>
        <end position="311"/>
    </location>
</feature>
<dbReference type="InterPro" id="IPR025887">
    <property type="entry name" value="Glyco_hydro_31_N_dom"/>
</dbReference>
<dbReference type="InterPro" id="IPR000322">
    <property type="entry name" value="Glyco_hydro_31_TIM"/>
</dbReference>
<sequence length="670" mass="76884">MEVNRIVLILSYVLLVFSVDRQNFKTCEQSGFCKRQRHPTTKHEYEIEAASVKSNGTAITAYLVSKINTLRLTLVSLEDSTLRLVIDETEKALRPRFQPLYALKDAEHLRYSKFKDIEIGAESTSLSLEDREKVILYYKPFRIDIFHKDEMIMSVNSGSFLFFEHFRLKTPYKSSCTESLFERWKNWLCFSWCQPRKSSGDDGNEEEAKEGFWSESFKSHHDSKPYGSSSVGLDFSFIGYKFVFGLPEHSDSFALRSTKGLDPYRLYNLDVFEYEIGNQMALYGSVPFITAHNKERTLAVLWLNAAETWVDIASSTADKGVLASIVDKFKTSADVPQIDAHFMSESGLIDAFIMLGPSPKDIFRQNSALTGVYPLPPLFSLGYHQCRWNYNDEEDVKKVHDGFEEHDIPLDTIWLDIEHTDGKKYFTWDPKKFPTPKDMISGLTAKGRKMVTIIDPHIKKDDGFRIYKEAKDLGYFVKDKNGNDFEGHCWPGTSLYLDFVNPVVRDYWAGNFAFDKYDGSTEDVFVWNDMNEPSVFSGPEITMPKDARHFGDWEHRDIHNMYGLLHHSSTYKGLMARSDNKIRPFILTRSFFIGSQRTTAVWTGDNTADWSHLRATVPMLLSLSISGIPHVGADVGGFFKNPDDELLVRWYQVSFLQILVVAGKLSYSHL</sequence>
<dbReference type="SUPFAM" id="SSF74650">
    <property type="entry name" value="Galactose mutarotase-like"/>
    <property type="match status" value="1"/>
</dbReference>
<evidence type="ECO:0000256" key="5">
    <source>
        <dbReference type="ARBA" id="ARBA00022801"/>
    </source>
</evidence>
<dbReference type="Gene3D" id="2.60.40.1760">
    <property type="entry name" value="glycosyl hydrolase (family 31)"/>
    <property type="match status" value="1"/>
</dbReference>
<evidence type="ECO:0000256" key="11">
    <source>
        <dbReference type="SAM" id="SignalP"/>
    </source>
</evidence>
<keyword evidence="6" id="KW-0256">Endoplasmic reticulum</keyword>
<name>A0ABD6EDU8_9BILA</name>
<dbReference type="CDD" id="cd06603">
    <property type="entry name" value="GH31_GANC_GANAB_alpha"/>
    <property type="match status" value="1"/>
</dbReference>
<evidence type="ECO:0000256" key="6">
    <source>
        <dbReference type="ARBA" id="ARBA00022824"/>
    </source>
</evidence>
<feature type="signal peptide" evidence="11">
    <location>
        <begin position="1"/>
        <end position="18"/>
    </location>
</feature>
<keyword evidence="4 11" id="KW-0732">Signal</keyword>
<evidence type="ECO:0000259" key="12">
    <source>
        <dbReference type="Pfam" id="PF01055"/>
    </source>
</evidence>
<dbReference type="Proteomes" id="UP001608902">
    <property type="component" value="Unassembled WGS sequence"/>
</dbReference>
<feature type="domain" description="Glycoside hydrolase family 31 TIM barrel" evidence="12">
    <location>
        <begin position="374"/>
        <end position="656"/>
    </location>
</feature>
<gene>
    <name evidence="14" type="ORF">AB6A40_004888</name>
</gene>
<comment type="subcellular location">
    <subcellularLocation>
        <location evidence="1">Endoplasmic reticulum</location>
    </subcellularLocation>
</comment>
<dbReference type="InterPro" id="IPR011013">
    <property type="entry name" value="Gal_mutarotase_sf_dom"/>
</dbReference>
<dbReference type="PANTHER" id="PTHR22762">
    <property type="entry name" value="ALPHA-GLUCOSIDASE"/>
    <property type="match status" value="1"/>
</dbReference>
<dbReference type="Pfam" id="PF01055">
    <property type="entry name" value="Glyco_hydro_31_2nd"/>
    <property type="match status" value="1"/>
</dbReference>
<dbReference type="PROSITE" id="PS00129">
    <property type="entry name" value="GLYCOSYL_HYDROL_F31_1"/>
    <property type="match status" value="1"/>
</dbReference>